<gene>
    <name evidence="2" type="ORF">HERILL_LOCUS8036</name>
</gene>
<feature type="compositionally biased region" description="Basic and acidic residues" evidence="1">
    <location>
        <begin position="234"/>
        <end position="251"/>
    </location>
</feature>
<evidence type="ECO:0000313" key="2">
    <source>
        <dbReference type="EMBL" id="CAD7085175.1"/>
    </source>
</evidence>
<dbReference type="EMBL" id="LR899011">
    <property type="protein sequence ID" value="CAD7085175.1"/>
    <property type="molecule type" value="Genomic_DNA"/>
</dbReference>
<evidence type="ECO:0000256" key="1">
    <source>
        <dbReference type="SAM" id="MobiDB-lite"/>
    </source>
</evidence>
<dbReference type="GO" id="GO:0006360">
    <property type="term" value="P:transcription by RNA polymerase I"/>
    <property type="evidence" value="ECO:0007669"/>
    <property type="project" value="InterPro"/>
</dbReference>
<keyword evidence="3" id="KW-1185">Reference proteome</keyword>
<protein>
    <submittedName>
        <fullName evidence="2">Uncharacterized protein</fullName>
    </submittedName>
</protein>
<dbReference type="OrthoDB" id="8197684at2759"/>
<dbReference type="AlphaFoldDB" id="A0A7R8UR20"/>
<feature type="compositionally biased region" description="Basic and acidic residues" evidence="1">
    <location>
        <begin position="186"/>
        <end position="202"/>
    </location>
</feature>
<feature type="region of interest" description="Disordered" evidence="1">
    <location>
        <begin position="168"/>
        <end position="251"/>
    </location>
</feature>
<dbReference type="Pfam" id="PF08208">
    <property type="entry name" value="RNA_polI_A34"/>
    <property type="match status" value="1"/>
</dbReference>
<feature type="compositionally biased region" description="Polar residues" evidence="1">
    <location>
        <begin position="121"/>
        <end position="132"/>
    </location>
</feature>
<sequence>MKAQEFSASFMKESFLAKNLTVTEISKDSRLITDGVDIGPDDEVWLLQCPKTIDIDALINRKIKIPGKTHHEHIESVAEGYSKQQNVTLATTSNRGYTIKTVPVSGRIFIRERLKIQNLDETQNESLTNPNKGSERIKFPDDLKIRHPLHGADYEDKIEVKPAVAERLKQATRTSSKVKQQKRNRPGVERRTVEVARIKQEENNEVVVKKEKKRKRKHEDSAEEDSTHKSKKIKTAENVDHKEELEWIKQL</sequence>
<accession>A0A7R8UR20</accession>
<dbReference type="InterPro" id="IPR013240">
    <property type="entry name" value="DNA-dir_RNA_pol1_su_RPA34"/>
</dbReference>
<feature type="compositionally biased region" description="Basic and acidic residues" evidence="1">
    <location>
        <begin position="133"/>
        <end position="143"/>
    </location>
</feature>
<proteinExistence type="predicted"/>
<feature type="region of interest" description="Disordered" evidence="1">
    <location>
        <begin position="121"/>
        <end position="143"/>
    </location>
</feature>
<dbReference type="InParanoid" id="A0A7R8UR20"/>
<reference evidence="2 3" key="1">
    <citation type="submission" date="2020-11" db="EMBL/GenBank/DDBJ databases">
        <authorList>
            <person name="Wallbank WR R."/>
            <person name="Pardo Diaz C."/>
            <person name="Kozak K."/>
            <person name="Martin S."/>
            <person name="Jiggins C."/>
            <person name="Moest M."/>
            <person name="Warren A I."/>
            <person name="Generalovic N T."/>
            <person name="Byers J.R.P. K."/>
            <person name="Montejo-Kovacevich G."/>
            <person name="Yen C E."/>
        </authorList>
    </citation>
    <scope>NUCLEOTIDE SEQUENCE [LARGE SCALE GENOMIC DNA]</scope>
</reference>
<name>A0A7R8UR20_HERIL</name>
<evidence type="ECO:0000313" key="3">
    <source>
        <dbReference type="Proteomes" id="UP000594454"/>
    </source>
</evidence>
<organism evidence="2 3">
    <name type="scientific">Hermetia illucens</name>
    <name type="common">Black soldier fly</name>
    <dbReference type="NCBI Taxonomy" id="343691"/>
    <lineage>
        <taxon>Eukaryota</taxon>
        <taxon>Metazoa</taxon>
        <taxon>Ecdysozoa</taxon>
        <taxon>Arthropoda</taxon>
        <taxon>Hexapoda</taxon>
        <taxon>Insecta</taxon>
        <taxon>Pterygota</taxon>
        <taxon>Neoptera</taxon>
        <taxon>Endopterygota</taxon>
        <taxon>Diptera</taxon>
        <taxon>Brachycera</taxon>
        <taxon>Stratiomyomorpha</taxon>
        <taxon>Stratiomyidae</taxon>
        <taxon>Hermetiinae</taxon>
        <taxon>Hermetia</taxon>
    </lineage>
</organism>
<dbReference type="Proteomes" id="UP000594454">
    <property type="component" value="Chromosome 3"/>
</dbReference>
<dbReference type="OMA" id="LQWLQNI"/>